<dbReference type="AlphaFoldDB" id="A0AAD5TLP4"/>
<dbReference type="EMBL" id="JADGJQ010000016">
    <property type="protein sequence ID" value="KAJ3180447.1"/>
    <property type="molecule type" value="Genomic_DNA"/>
</dbReference>
<gene>
    <name evidence="2" type="ORF">HDU87_001956</name>
</gene>
<proteinExistence type="predicted"/>
<accession>A0AAD5TLP4</accession>
<feature type="compositionally biased region" description="Gly residues" evidence="1">
    <location>
        <begin position="1"/>
        <end position="30"/>
    </location>
</feature>
<feature type="region of interest" description="Disordered" evidence="1">
    <location>
        <begin position="134"/>
        <end position="192"/>
    </location>
</feature>
<comment type="caution">
    <text evidence="2">The sequence shown here is derived from an EMBL/GenBank/DDBJ whole genome shotgun (WGS) entry which is preliminary data.</text>
</comment>
<feature type="compositionally biased region" description="Acidic residues" evidence="1">
    <location>
        <begin position="145"/>
        <end position="185"/>
    </location>
</feature>
<sequence>MSRGGGRGGGGGGGGWRGGRGGGGGGGGFGARRNGPDLPDDLEITYKETPLFPEYQVNPFIPLSPAEQQAVDDRNAFTESLKDLPYYIDVPPPKPDELHGVKDAASSKLAAKLVRRDINLETLGARAAMLDEEGRVVKTRGAGEGGDDDDDDPLPEEEYDEEMDEEENDYLIDHYDEDYDDLGGDASDREEF</sequence>
<evidence type="ECO:0000313" key="2">
    <source>
        <dbReference type="EMBL" id="KAJ3180447.1"/>
    </source>
</evidence>
<evidence type="ECO:0000256" key="1">
    <source>
        <dbReference type="SAM" id="MobiDB-lite"/>
    </source>
</evidence>
<evidence type="ECO:0000313" key="3">
    <source>
        <dbReference type="Proteomes" id="UP001212152"/>
    </source>
</evidence>
<dbReference type="Proteomes" id="UP001212152">
    <property type="component" value="Unassembled WGS sequence"/>
</dbReference>
<feature type="region of interest" description="Disordered" evidence="1">
    <location>
        <begin position="1"/>
        <end position="41"/>
    </location>
</feature>
<keyword evidence="3" id="KW-1185">Reference proteome</keyword>
<name>A0AAD5TLP4_9FUNG</name>
<reference evidence="2" key="1">
    <citation type="submission" date="2020-05" db="EMBL/GenBank/DDBJ databases">
        <title>Phylogenomic resolution of chytrid fungi.</title>
        <authorList>
            <person name="Stajich J.E."/>
            <person name="Amses K."/>
            <person name="Simmons R."/>
            <person name="Seto K."/>
            <person name="Myers J."/>
            <person name="Bonds A."/>
            <person name="Quandt C.A."/>
            <person name="Barry K."/>
            <person name="Liu P."/>
            <person name="Grigoriev I."/>
            <person name="Longcore J.E."/>
            <person name="James T.Y."/>
        </authorList>
    </citation>
    <scope>NUCLEOTIDE SEQUENCE</scope>
    <source>
        <strain evidence="2">JEL0379</strain>
    </source>
</reference>
<evidence type="ECO:0008006" key="4">
    <source>
        <dbReference type="Google" id="ProtNLM"/>
    </source>
</evidence>
<organism evidence="2 3">
    <name type="scientific">Geranomyces variabilis</name>
    <dbReference type="NCBI Taxonomy" id="109894"/>
    <lineage>
        <taxon>Eukaryota</taxon>
        <taxon>Fungi</taxon>
        <taxon>Fungi incertae sedis</taxon>
        <taxon>Chytridiomycota</taxon>
        <taxon>Chytridiomycota incertae sedis</taxon>
        <taxon>Chytridiomycetes</taxon>
        <taxon>Spizellomycetales</taxon>
        <taxon>Powellomycetaceae</taxon>
        <taxon>Geranomyces</taxon>
    </lineage>
</organism>
<protein>
    <recommendedName>
        <fullName evidence="4">DNA-directed RNA polymerase III subunit</fullName>
    </recommendedName>
</protein>